<evidence type="ECO:0000259" key="5">
    <source>
        <dbReference type="PROSITE" id="PS50977"/>
    </source>
</evidence>
<dbReference type="RefSeq" id="WP_126683913.1">
    <property type="nucleotide sequence ID" value="NZ_RYYV01000004.1"/>
</dbReference>
<dbReference type="InterPro" id="IPR001647">
    <property type="entry name" value="HTH_TetR"/>
</dbReference>
<dbReference type="AlphaFoldDB" id="A0A432M968"/>
<evidence type="ECO:0000313" key="6">
    <source>
        <dbReference type="EMBL" id="RUL77518.1"/>
    </source>
</evidence>
<dbReference type="SUPFAM" id="SSF48498">
    <property type="entry name" value="Tetracyclin repressor-like, C-terminal domain"/>
    <property type="match status" value="1"/>
</dbReference>
<dbReference type="InterPro" id="IPR009057">
    <property type="entry name" value="Homeodomain-like_sf"/>
</dbReference>
<dbReference type="GO" id="GO:0003700">
    <property type="term" value="F:DNA-binding transcription factor activity"/>
    <property type="evidence" value="ECO:0007669"/>
    <property type="project" value="TreeGrafter"/>
</dbReference>
<keyword evidence="2 4" id="KW-0238">DNA-binding</keyword>
<accession>A0A432M968</accession>
<feature type="domain" description="HTH tetR-type" evidence="5">
    <location>
        <begin position="12"/>
        <end position="72"/>
    </location>
</feature>
<dbReference type="InterPro" id="IPR036271">
    <property type="entry name" value="Tet_transcr_reg_TetR-rel_C_sf"/>
</dbReference>
<dbReference type="OrthoDB" id="8535430at2"/>
<protein>
    <submittedName>
        <fullName evidence="6">TetR/AcrR family transcriptional regulator</fullName>
    </submittedName>
</protein>
<keyword evidence="3" id="KW-0804">Transcription</keyword>
<comment type="caution">
    <text evidence="6">The sequence shown here is derived from an EMBL/GenBank/DDBJ whole genome shotgun (WGS) entry which is preliminary data.</text>
</comment>
<dbReference type="Pfam" id="PF00440">
    <property type="entry name" value="TetR_N"/>
    <property type="match status" value="1"/>
</dbReference>
<dbReference type="EMBL" id="RYYV01000004">
    <property type="protein sequence ID" value="RUL77518.1"/>
    <property type="molecule type" value="Genomic_DNA"/>
</dbReference>
<dbReference type="Gene3D" id="1.10.357.10">
    <property type="entry name" value="Tetracycline Repressor, domain 2"/>
    <property type="match status" value="1"/>
</dbReference>
<dbReference type="InterPro" id="IPR050109">
    <property type="entry name" value="HTH-type_TetR-like_transc_reg"/>
</dbReference>
<organism evidence="6 7">
    <name type="scientific">Dyella choica</name>
    <dbReference type="NCBI Taxonomy" id="1927959"/>
    <lineage>
        <taxon>Bacteria</taxon>
        <taxon>Pseudomonadati</taxon>
        <taxon>Pseudomonadota</taxon>
        <taxon>Gammaproteobacteria</taxon>
        <taxon>Lysobacterales</taxon>
        <taxon>Rhodanobacteraceae</taxon>
        <taxon>Dyella</taxon>
    </lineage>
</organism>
<evidence type="ECO:0000313" key="7">
    <source>
        <dbReference type="Proteomes" id="UP000274358"/>
    </source>
</evidence>
<evidence type="ECO:0000256" key="4">
    <source>
        <dbReference type="PROSITE-ProRule" id="PRU00335"/>
    </source>
</evidence>
<dbReference type="PANTHER" id="PTHR30055:SF234">
    <property type="entry name" value="HTH-TYPE TRANSCRIPTIONAL REGULATOR BETI"/>
    <property type="match status" value="1"/>
</dbReference>
<evidence type="ECO:0000256" key="3">
    <source>
        <dbReference type="ARBA" id="ARBA00023163"/>
    </source>
</evidence>
<dbReference type="PANTHER" id="PTHR30055">
    <property type="entry name" value="HTH-TYPE TRANSCRIPTIONAL REGULATOR RUTR"/>
    <property type="match status" value="1"/>
</dbReference>
<keyword evidence="7" id="KW-1185">Reference proteome</keyword>
<dbReference type="GO" id="GO:0000976">
    <property type="term" value="F:transcription cis-regulatory region binding"/>
    <property type="evidence" value="ECO:0007669"/>
    <property type="project" value="TreeGrafter"/>
</dbReference>
<reference evidence="6 7" key="1">
    <citation type="submission" date="2018-12" db="EMBL/GenBank/DDBJ databases">
        <title>Dyella dinghuensis sp. nov. DHOA06 and Dyella choica sp. nov. 4M-K27, isolated from forest soil.</title>
        <authorList>
            <person name="Qiu L.-H."/>
            <person name="Gao Z.-H."/>
        </authorList>
    </citation>
    <scope>NUCLEOTIDE SEQUENCE [LARGE SCALE GENOMIC DNA]</scope>
    <source>
        <strain evidence="6 7">4M-K27</strain>
    </source>
</reference>
<keyword evidence="1" id="KW-0805">Transcription regulation</keyword>
<dbReference type="Proteomes" id="UP000274358">
    <property type="component" value="Unassembled WGS sequence"/>
</dbReference>
<feature type="DNA-binding region" description="H-T-H motif" evidence="4">
    <location>
        <begin position="35"/>
        <end position="54"/>
    </location>
</feature>
<evidence type="ECO:0000256" key="1">
    <source>
        <dbReference type="ARBA" id="ARBA00023015"/>
    </source>
</evidence>
<evidence type="ECO:0000256" key="2">
    <source>
        <dbReference type="ARBA" id="ARBA00023125"/>
    </source>
</evidence>
<dbReference type="PRINTS" id="PR00455">
    <property type="entry name" value="HTHTETR"/>
</dbReference>
<dbReference type="PROSITE" id="PS50977">
    <property type="entry name" value="HTH_TETR_2"/>
    <property type="match status" value="1"/>
</dbReference>
<dbReference type="SUPFAM" id="SSF46689">
    <property type="entry name" value="Homeodomain-like"/>
    <property type="match status" value="1"/>
</dbReference>
<name>A0A432M968_9GAMM</name>
<proteinExistence type="predicted"/>
<sequence length="200" mass="22211">MSTPTRTQGKRDRTREHLSAVALTLFGRFGFEAVTMEQIAAEADVARGTLYNHFPVKEAALVHALHGELANDLGPLLHKAMARRTLQTRLAAILDASAQWWESHRDYAAPYIRYRFQAIGKDQPGQSDSDMVPLYAQLIAQAQAEGEVRNDIAAPLLASHLHFLYLGAVLRWLDDDSAGLRTELARTLKFFMAGATTPKL</sequence>
<gene>
    <name evidence="6" type="ORF">EKH80_06405</name>
</gene>